<dbReference type="InterPro" id="IPR028889">
    <property type="entry name" value="USP"/>
</dbReference>
<dbReference type="GO" id="GO:0004843">
    <property type="term" value="F:cysteine-type deubiquitinase activity"/>
    <property type="evidence" value="ECO:0007669"/>
    <property type="project" value="InterPro"/>
</dbReference>
<dbReference type="GO" id="GO:0005829">
    <property type="term" value="C:cytosol"/>
    <property type="evidence" value="ECO:0007669"/>
    <property type="project" value="TreeGrafter"/>
</dbReference>
<feature type="domain" description="USP" evidence="2">
    <location>
        <begin position="104"/>
        <end position="305"/>
    </location>
</feature>
<evidence type="ECO:0000313" key="3">
    <source>
        <dbReference type="EMBL" id="CAL4130396.1"/>
    </source>
</evidence>
<dbReference type="InterPro" id="IPR050164">
    <property type="entry name" value="Peptidase_C19"/>
</dbReference>
<accession>A0AAV2RQ74</accession>
<dbReference type="InterPro" id="IPR001394">
    <property type="entry name" value="Peptidase_C19_UCH"/>
</dbReference>
<evidence type="ECO:0000259" key="2">
    <source>
        <dbReference type="PROSITE" id="PS50235"/>
    </source>
</evidence>
<dbReference type="EMBL" id="CAXKWB010026562">
    <property type="protein sequence ID" value="CAL4130396.1"/>
    <property type="molecule type" value="Genomic_DNA"/>
</dbReference>
<dbReference type="Pfam" id="PF00443">
    <property type="entry name" value="UCH"/>
    <property type="match status" value="1"/>
</dbReference>
<dbReference type="InterPro" id="IPR038765">
    <property type="entry name" value="Papain-like_cys_pep_sf"/>
</dbReference>
<dbReference type="PROSITE" id="PS00972">
    <property type="entry name" value="USP_1"/>
    <property type="match status" value="1"/>
</dbReference>
<name>A0AAV2RQ74_MEGNR</name>
<dbReference type="AlphaFoldDB" id="A0AAV2RQ74"/>
<dbReference type="Gene3D" id="3.90.70.10">
    <property type="entry name" value="Cysteine proteinases"/>
    <property type="match status" value="1"/>
</dbReference>
<reference evidence="3 4" key="1">
    <citation type="submission" date="2024-05" db="EMBL/GenBank/DDBJ databases">
        <authorList>
            <person name="Wallberg A."/>
        </authorList>
    </citation>
    <scope>NUCLEOTIDE SEQUENCE [LARGE SCALE GENOMIC DNA]</scope>
</reference>
<keyword evidence="4" id="KW-1185">Reference proteome</keyword>
<organism evidence="3 4">
    <name type="scientific">Meganyctiphanes norvegica</name>
    <name type="common">Northern krill</name>
    <name type="synonym">Thysanopoda norvegica</name>
    <dbReference type="NCBI Taxonomy" id="48144"/>
    <lineage>
        <taxon>Eukaryota</taxon>
        <taxon>Metazoa</taxon>
        <taxon>Ecdysozoa</taxon>
        <taxon>Arthropoda</taxon>
        <taxon>Crustacea</taxon>
        <taxon>Multicrustacea</taxon>
        <taxon>Malacostraca</taxon>
        <taxon>Eumalacostraca</taxon>
        <taxon>Eucarida</taxon>
        <taxon>Euphausiacea</taxon>
        <taxon>Euphausiidae</taxon>
        <taxon>Meganyctiphanes</taxon>
    </lineage>
</organism>
<sequence length="305" mass="34396">MALKEKIKHTIETHGYQTNKYKWVTQFKKQQETINENGEALGLISVNRDQLLDSQILQCYGLDHPPKNLPCVKKCNSPYCMCDLSKRQIKESPVEEKRDPGSYIGLQNTANTCWINSALQALYHMPKFRNTINRITNFVGDESLKSLHYLLQATFVEMDLCEYKAVSCTPGTILEQLSLFASRQIMHKDDDHEDLKCVSEFLENTIDTLLADNQVGLNIRPLFNTTLARVARWTCPECFCEHETRLPPSTTYNIAAYISGDECPLDHCLMDLQQETQTGVSQVCGSATDSIGGCGSHVKKSIACC</sequence>
<dbReference type="PANTHER" id="PTHR24006">
    <property type="entry name" value="UBIQUITIN CARBOXYL-TERMINAL HYDROLASE"/>
    <property type="match status" value="1"/>
</dbReference>
<dbReference type="PROSITE" id="PS50235">
    <property type="entry name" value="USP_3"/>
    <property type="match status" value="1"/>
</dbReference>
<proteinExistence type="inferred from homology"/>
<evidence type="ECO:0000256" key="1">
    <source>
        <dbReference type="ARBA" id="ARBA00009085"/>
    </source>
</evidence>
<comment type="caution">
    <text evidence="3">The sequence shown here is derived from an EMBL/GenBank/DDBJ whole genome shotgun (WGS) entry which is preliminary data.</text>
</comment>
<evidence type="ECO:0000313" key="4">
    <source>
        <dbReference type="Proteomes" id="UP001497623"/>
    </source>
</evidence>
<dbReference type="GO" id="GO:0005634">
    <property type="term" value="C:nucleus"/>
    <property type="evidence" value="ECO:0007669"/>
    <property type="project" value="TreeGrafter"/>
</dbReference>
<comment type="similarity">
    <text evidence="1">Belongs to the peptidase C19 family.</text>
</comment>
<dbReference type="PANTHER" id="PTHR24006:SF827">
    <property type="entry name" value="UBIQUITIN CARBOXYL-TERMINAL HYDROLASE 34"/>
    <property type="match status" value="1"/>
</dbReference>
<dbReference type="Proteomes" id="UP001497623">
    <property type="component" value="Unassembled WGS sequence"/>
</dbReference>
<gene>
    <name evidence="3" type="ORF">MNOR_LOCUS26503</name>
</gene>
<dbReference type="SUPFAM" id="SSF54001">
    <property type="entry name" value="Cysteine proteinases"/>
    <property type="match status" value="1"/>
</dbReference>
<protein>
    <recommendedName>
        <fullName evidence="2">USP domain-containing protein</fullName>
    </recommendedName>
</protein>
<dbReference type="InterPro" id="IPR018200">
    <property type="entry name" value="USP_CS"/>
</dbReference>
<dbReference type="GO" id="GO:0016579">
    <property type="term" value="P:protein deubiquitination"/>
    <property type="evidence" value="ECO:0007669"/>
    <property type="project" value="InterPro"/>
</dbReference>